<accession>A0A2L0EYI6</accession>
<dbReference type="AlphaFoldDB" id="A0A2L0EYI6"/>
<evidence type="ECO:0000313" key="3">
    <source>
        <dbReference type="Proteomes" id="UP000238348"/>
    </source>
</evidence>
<sequence>MEPRLREKGALLFMKRTSTLCALAGLAIGACTLDTGTSGPGDDGPLGEAAQSLVTDCDYLNPTIWPPLPLPVDFDRELLIRDVAVVDDVCRTTWSGSCPSGGTPAAWTFGMLMRQMAGGTPVHQFVAEWLHAWEVPNVVNGFAVPARPGIRPTLIDPWLIASGCAPGAPIVGPGACPLDIRRAPFRLLAIFNRADLQDPSPLYGGPPSPGEVRFVFGIFDLPSGNPLPATVILEYTLPSQRGGAPATTFDWANEFHKLSDPSLGPIGSPPYLAHLESLLTDITSPGAEPGALNNGSAIGQVRTNEIIFGPDWKLRESTLQQVGLGPNAALLLPDTTKQTPDDSLNASGTLDGYLDANALWTGSPNLTDFTQTPIPVPLLGGESTSPPPGPGPFWDHTATTPLNPIERHHFALATCNGCHSPTELATPFTHIHPRPPGAQSGLSPFLSSPPIPAGGPIGLPAAGTELTVPDPAGTGAMFSYHEPWRRVCETTRILNGVTVPFTRANGAH</sequence>
<name>A0A2L0EYI6_SORCE</name>
<dbReference type="PROSITE" id="PS51257">
    <property type="entry name" value="PROKAR_LIPOPROTEIN"/>
    <property type="match status" value="1"/>
</dbReference>
<evidence type="ECO:0008006" key="4">
    <source>
        <dbReference type="Google" id="ProtNLM"/>
    </source>
</evidence>
<dbReference type="Proteomes" id="UP000238348">
    <property type="component" value="Chromosome"/>
</dbReference>
<dbReference type="EMBL" id="CP012673">
    <property type="protein sequence ID" value="AUX44325.1"/>
    <property type="molecule type" value="Genomic_DNA"/>
</dbReference>
<feature type="region of interest" description="Disordered" evidence="1">
    <location>
        <begin position="434"/>
        <end position="468"/>
    </location>
</feature>
<proteinExistence type="predicted"/>
<reference evidence="2 3" key="1">
    <citation type="submission" date="2015-09" db="EMBL/GenBank/DDBJ databases">
        <title>Sorangium comparison.</title>
        <authorList>
            <person name="Zaburannyi N."/>
            <person name="Bunk B."/>
            <person name="Overmann J."/>
            <person name="Mueller R."/>
        </authorList>
    </citation>
    <scope>NUCLEOTIDE SEQUENCE [LARGE SCALE GENOMIC DNA]</scope>
    <source>
        <strain evidence="2 3">So ce26</strain>
    </source>
</reference>
<protein>
    <recommendedName>
        <fullName evidence="4">Lipoprotein</fullName>
    </recommendedName>
</protein>
<gene>
    <name evidence="2" type="ORF">SOCE26_057890</name>
</gene>
<evidence type="ECO:0000256" key="1">
    <source>
        <dbReference type="SAM" id="MobiDB-lite"/>
    </source>
</evidence>
<organism evidence="2 3">
    <name type="scientific">Sorangium cellulosum</name>
    <name type="common">Polyangium cellulosum</name>
    <dbReference type="NCBI Taxonomy" id="56"/>
    <lineage>
        <taxon>Bacteria</taxon>
        <taxon>Pseudomonadati</taxon>
        <taxon>Myxococcota</taxon>
        <taxon>Polyangia</taxon>
        <taxon>Polyangiales</taxon>
        <taxon>Polyangiaceae</taxon>
        <taxon>Sorangium</taxon>
    </lineage>
</organism>
<evidence type="ECO:0000313" key="2">
    <source>
        <dbReference type="EMBL" id="AUX44325.1"/>
    </source>
</evidence>